<dbReference type="RefSeq" id="WP_146650425.1">
    <property type="nucleotide sequence ID" value="NZ_CP012333.1"/>
</dbReference>
<evidence type="ECO:0000256" key="4">
    <source>
        <dbReference type="ARBA" id="ARBA00022679"/>
    </source>
</evidence>
<dbReference type="InterPro" id="IPR055163">
    <property type="entry name" value="ALK/LTK-like_GRD"/>
</dbReference>
<keyword evidence="9" id="KW-0067">ATP-binding</keyword>
<keyword evidence="5" id="KW-0812">Transmembrane</keyword>
<evidence type="ECO:0000256" key="12">
    <source>
        <dbReference type="ARBA" id="ARBA00023137"/>
    </source>
</evidence>
<accession>A0A0K1Q021</accession>
<protein>
    <recommendedName>
        <fullName evidence="2">receptor protein-tyrosine kinase</fullName>
        <ecNumber evidence="2">2.7.10.1</ecNumber>
    </recommendedName>
</protein>
<keyword evidence="20" id="KW-1185">Reference proteome</keyword>
<evidence type="ECO:0000256" key="15">
    <source>
        <dbReference type="ARBA" id="ARBA00023180"/>
    </source>
</evidence>
<evidence type="ECO:0000256" key="7">
    <source>
        <dbReference type="ARBA" id="ARBA00022741"/>
    </source>
</evidence>
<evidence type="ECO:0000256" key="13">
    <source>
        <dbReference type="ARBA" id="ARBA00023157"/>
    </source>
</evidence>
<dbReference type="KEGG" id="llu:AKJ09_05792"/>
<evidence type="ECO:0000313" key="20">
    <source>
        <dbReference type="Proteomes" id="UP000064967"/>
    </source>
</evidence>
<evidence type="ECO:0000256" key="16">
    <source>
        <dbReference type="SAM" id="MobiDB-lite"/>
    </source>
</evidence>
<dbReference type="PROSITE" id="PS51257">
    <property type="entry name" value="PROKAR_LIPOPROTEIN"/>
    <property type="match status" value="1"/>
</dbReference>
<feature type="region of interest" description="Disordered" evidence="16">
    <location>
        <begin position="686"/>
        <end position="705"/>
    </location>
</feature>
<keyword evidence="13" id="KW-1015">Disulfide bond</keyword>
<keyword evidence="14" id="KW-0675">Receptor</keyword>
<keyword evidence="8" id="KW-0418">Kinase</keyword>
<dbReference type="Proteomes" id="UP000064967">
    <property type="component" value="Chromosome"/>
</dbReference>
<dbReference type="GO" id="GO:0005886">
    <property type="term" value="C:plasma membrane"/>
    <property type="evidence" value="ECO:0007669"/>
    <property type="project" value="UniProtKB-SubCell"/>
</dbReference>
<organism evidence="19 20">
    <name type="scientific">Labilithrix luteola</name>
    <dbReference type="NCBI Taxonomy" id="1391654"/>
    <lineage>
        <taxon>Bacteria</taxon>
        <taxon>Pseudomonadati</taxon>
        <taxon>Myxococcota</taxon>
        <taxon>Polyangia</taxon>
        <taxon>Polyangiales</taxon>
        <taxon>Labilitrichaceae</taxon>
        <taxon>Labilithrix</taxon>
    </lineage>
</organism>
<feature type="signal peptide" evidence="17">
    <location>
        <begin position="1"/>
        <end position="21"/>
    </location>
</feature>
<dbReference type="EMBL" id="CP012333">
    <property type="protein sequence ID" value="AKU99128.1"/>
    <property type="molecule type" value="Genomic_DNA"/>
</dbReference>
<keyword evidence="4" id="KW-0808">Transferase</keyword>
<keyword evidence="12" id="KW-0829">Tyrosine-protein kinase</keyword>
<dbReference type="AlphaFoldDB" id="A0A0K1Q021"/>
<reference evidence="19 20" key="1">
    <citation type="submission" date="2015-08" db="EMBL/GenBank/DDBJ databases">
        <authorList>
            <person name="Babu N.S."/>
            <person name="Beckwith C.J."/>
            <person name="Beseler K.G."/>
            <person name="Brison A."/>
            <person name="Carone J.V."/>
            <person name="Caskin T.P."/>
            <person name="Diamond M."/>
            <person name="Durham M.E."/>
            <person name="Foxe J.M."/>
            <person name="Go M."/>
            <person name="Henderson B.A."/>
            <person name="Jones I.B."/>
            <person name="McGettigan J.A."/>
            <person name="Micheletti S.J."/>
            <person name="Nasrallah M.E."/>
            <person name="Ortiz D."/>
            <person name="Piller C.R."/>
            <person name="Privatt S.R."/>
            <person name="Schneider S.L."/>
            <person name="Sharp S."/>
            <person name="Smith T.C."/>
            <person name="Stanton J.D."/>
            <person name="Ullery H.E."/>
            <person name="Wilson R.J."/>
            <person name="Serrano M.G."/>
            <person name="Buck G."/>
            <person name="Lee V."/>
            <person name="Wang Y."/>
            <person name="Carvalho R."/>
            <person name="Voegtly L."/>
            <person name="Shi R."/>
            <person name="Duckworth R."/>
            <person name="Johnson A."/>
            <person name="Loviza R."/>
            <person name="Walstead R."/>
            <person name="Shah Z."/>
            <person name="Kiflezghi M."/>
            <person name="Wade K."/>
            <person name="Ball S.L."/>
            <person name="Bradley K.W."/>
            <person name="Asai D.J."/>
            <person name="Bowman C.A."/>
            <person name="Russell D.A."/>
            <person name="Pope W.H."/>
            <person name="Jacobs-Sera D."/>
            <person name="Hendrix R.W."/>
            <person name="Hatfull G.F."/>
        </authorList>
    </citation>
    <scope>NUCLEOTIDE SEQUENCE [LARGE SCALE GENOMIC DNA]</scope>
    <source>
        <strain evidence="19 20">DSM 27648</strain>
    </source>
</reference>
<dbReference type="EC" id="2.7.10.1" evidence="2"/>
<keyword evidence="3" id="KW-1003">Cell membrane</keyword>
<keyword evidence="10" id="KW-1133">Transmembrane helix</keyword>
<evidence type="ECO:0000256" key="8">
    <source>
        <dbReference type="ARBA" id="ARBA00022777"/>
    </source>
</evidence>
<evidence type="ECO:0000256" key="9">
    <source>
        <dbReference type="ARBA" id="ARBA00022840"/>
    </source>
</evidence>
<keyword evidence="15" id="KW-0325">Glycoprotein</keyword>
<keyword evidence="6 17" id="KW-0732">Signal</keyword>
<dbReference type="GO" id="GO:0004714">
    <property type="term" value="F:transmembrane receptor protein tyrosine kinase activity"/>
    <property type="evidence" value="ECO:0007669"/>
    <property type="project" value="UniProtKB-EC"/>
</dbReference>
<evidence type="ECO:0000256" key="2">
    <source>
        <dbReference type="ARBA" id="ARBA00011902"/>
    </source>
</evidence>
<keyword evidence="7" id="KW-0547">Nucleotide-binding</keyword>
<evidence type="ECO:0000256" key="5">
    <source>
        <dbReference type="ARBA" id="ARBA00022692"/>
    </source>
</evidence>
<name>A0A0K1Q021_9BACT</name>
<dbReference type="PATRIC" id="fig|1391654.3.peg.5871"/>
<evidence type="ECO:0000256" key="10">
    <source>
        <dbReference type="ARBA" id="ARBA00022989"/>
    </source>
</evidence>
<evidence type="ECO:0000256" key="11">
    <source>
        <dbReference type="ARBA" id="ARBA00023136"/>
    </source>
</evidence>
<evidence type="ECO:0000259" key="18">
    <source>
        <dbReference type="Pfam" id="PF12810"/>
    </source>
</evidence>
<evidence type="ECO:0000256" key="1">
    <source>
        <dbReference type="ARBA" id="ARBA00004251"/>
    </source>
</evidence>
<gene>
    <name evidence="19" type="ORF">AKJ09_05792</name>
</gene>
<feature type="domain" description="ALK/LTK-like glycine-rich" evidence="18">
    <location>
        <begin position="574"/>
        <end position="776"/>
    </location>
</feature>
<keyword evidence="11" id="KW-0472">Membrane</keyword>
<dbReference type="STRING" id="1391654.AKJ09_05792"/>
<evidence type="ECO:0000313" key="19">
    <source>
        <dbReference type="EMBL" id="AKU99128.1"/>
    </source>
</evidence>
<evidence type="ECO:0000256" key="6">
    <source>
        <dbReference type="ARBA" id="ARBA00022729"/>
    </source>
</evidence>
<dbReference type="Pfam" id="PF12810">
    <property type="entry name" value="ALK_LTK_GRD"/>
    <property type="match status" value="1"/>
</dbReference>
<sequence length="787" mass="75943">MRNVLPALSLFVLSTSLLTVACSSTAPQATQQAAPQPAPSEPGAIAASEYRLGGKVVGLKGSGLTLATAAGEELAVSSSGSFTFATKLPKGSAFSVAVKKQPSSPMQACSIAGGSGTVGEGDVTSITVNCTTDTFTLSGKVSGLEGTGFVLTEGTERVAVSGNGTFAMPSTREDGSSYNVVVAHQPTSPSQTCVVGNDHGTIAGANVSNVDVVCSTNSYTLGGSVAGLVGTIVLADDAGDELSIDANGSFSFPTKIASGASFGVQVKTQPKAQQCEVTGGSGTVGAGDVSSVVVNCTTVAFTVGGTVSGLAGSGLVLTDNGEADLSVNASTFAFPSLVLRGAHYSVAVKSQPTNPWQTCTVDPSTATGTMAGAAVTDVAVSCTTNSYALGGTISGLSGSGLVLANSSSTTSPAGGATSFSLGSLASGSSYTVSVTTQPTNPWQTCSVDAPTATGTIGGNDASTHVSCTTNTYAISGTVAKQASDLVLTNGTADVTVHAGETTFSFPTNASGTSYEITVKTQPTNQVCTVTSGSGTLTNSGVSDVSVNCVWAMTFAYTGAPQTFTVPATVTTLSVDVQGAAGGTSGGKSAFGGRVEATMSVTGGQVLNVYVGGTTTTTNAGGYNGGGNGYANGTFVATGGGGASDIRIGGNAIVNRVIVAGGGGGTGQDGPVLIGGVGGGLVGGDAPTAGAANPNDNGKGGTQSAGGAGGTYPGYGNGTPGSLALGGAGANAGRSGGGGGGYYGGGGGVWNGGGGGSSYTNSGFASDVVHTQGYRAGDGQIIIMWDTP</sequence>
<evidence type="ECO:0000256" key="3">
    <source>
        <dbReference type="ARBA" id="ARBA00022475"/>
    </source>
</evidence>
<evidence type="ECO:0000256" key="14">
    <source>
        <dbReference type="ARBA" id="ARBA00023170"/>
    </source>
</evidence>
<feature type="chain" id="PRO_5005466910" description="receptor protein-tyrosine kinase" evidence="17">
    <location>
        <begin position="22"/>
        <end position="787"/>
    </location>
</feature>
<evidence type="ECO:0000256" key="17">
    <source>
        <dbReference type="SAM" id="SignalP"/>
    </source>
</evidence>
<dbReference type="OrthoDB" id="5512976at2"/>
<proteinExistence type="predicted"/>
<comment type="subcellular location">
    <subcellularLocation>
        <location evidence="1">Cell membrane</location>
        <topology evidence="1">Single-pass type I membrane protein</topology>
    </subcellularLocation>
</comment>
<dbReference type="GO" id="GO:0005524">
    <property type="term" value="F:ATP binding"/>
    <property type="evidence" value="ECO:0007669"/>
    <property type="project" value="UniProtKB-KW"/>
</dbReference>